<evidence type="ECO:0000256" key="1">
    <source>
        <dbReference type="ARBA" id="ARBA00022574"/>
    </source>
</evidence>
<keyword evidence="5" id="KW-1133">Transmembrane helix</keyword>
<dbReference type="InterPro" id="IPR051350">
    <property type="entry name" value="WD_repeat-ST_regulator"/>
</dbReference>
<dbReference type="GO" id="GO:0043161">
    <property type="term" value="P:proteasome-mediated ubiquitin-dependent protein catabolic process"/>
    <property type="evidence" value="ECO:0007669"/>
    <property type="project" value="TreeGrafter"/>
</dbReference>
<organism evidence="6 7">
    <name type="scientific">Leucocoprinus birnbaumii</name>
    <dbReference type="NCBI Taxonomy" id="56174"/>
    <lineage>
        <taxon>Eukaryota</taxon>
        <taxon>Fungi</taxon>
        <taxon>Dikarya</taxon>
        <taxon>Basidiomycota</taxon>
        <taxon>Agaricomycotina</taxon>
        <taxon>Agaricomycetes</taxon>
        <taxon>Agaricomycetidae</taxon>
        <taxon>Agaricales</taxon>
        <taxon>Agaricineae</taxon>
        <taxon>Agaricaceae</taxon>
        <taxon>Leucocoprinus</taxon>
    </lineage>
</organism>
<evidence type="ECO:0000313" key="7">
    <source>
        <dbReference type="Proteomes" id="UP001213000"/>
    </source>
</evidence>
<sequence length="1077" mass="119779">MLPDFTDALPEASAESRSRRTTQGTSNGSRRETILSLVEMLLQSDEIKRKEPVLSVEADRDVPSVDEYLQDAGTDAFNKFSRRMRDFDRELRNFANAARQLGSSVAILSSAFHLRQRVAQINFLYRENAAALFPRKISRAPRESVIDCSVTGRRTRRGRTKTPSHIVRPTVNEDIDVEEFPNQMDYFAKDIGTFLNCLNEFPEFTDEAVNASILSFERDLQYWASCLREYSGQFRNSAVQRYVHDLSIEMGEHIDGITSTLSIFIEIGVPIIRFAQKHGATNLLNLSTVATFFSAVTATTMQFSYELGNDKLSTAVNCFWFASLVFSIAAAVNSLLGLTWKQAMYRSPGDRVPWWVLIWIKRSPLVFLVMSVACFSIGLCFFSYASGQAEITSTVTTVLTTLTSFGLCAVSAWFATERWIFMRYRGRKWLDDVLTEITETMLQNRVLDISRHGIEKVGSGLVFANSAMIRAFLAISARLRRIFFSGAYNPNKPDDHESVLPVSAEYVPPNISNSSSKESSTPMSHKTSRKSSEVTARPLSLRTDLSPSLSGPGSPSIAESQEKSPISDAFSATNTIISPATAAVSPGKQRWVNAVRAVRARGPSGEQPSAPPVPGPSSEPIRRRTGSSSNLTVDIQKKKPVTTKGAIARSRLSTLASKLKVLDTTHDLAAHTALVKHLEFSPDGKYLATSSWDRTSVIFKVGDPFVSHRLLGHHTKGGFVSQVAWSPDGRYLLTKMSKSVKVWTPENGVCKGTIERDEQIESVVWCYSGHKFLSVEGSQVHLLDITGQEFNVFTLGSIKVLEVAITPDDKRVLAIGPLLHSPSGLLPSKSRHEKRLIVYNIESRQMECLVPMLHEVRDITLVRKNELLVLISYENQAPPQLWKLEVIKDRENGREHSRLMLRHTYMPKSSVEFSGPSYFGGQNHELVLAGGKKGDIFIWDTESGALLHHIRGQAQGHGGDLTCLAWNHAASNPFMFASGSHDGTVHIWTKPPNSPDEALEDVDDTGLKIPHLGELSFFGDIRRSASPAHEDLRYLDSTFETPNLDYIRRATNQRPRAPSSASSSNTSIIKVPTRDRF</sequence>
<dbReference type="SUPFAM" id="SSF50978">
    <property type="entry name" value="WD40 repeat-like"/>
    <property type="match status" value="1"/>
</dbReference>
<keyword evidence="5" id="KW-0812">Transmembrane</keyword>
<evidence type="ECO:0000256" key="4">
    <source>
        <dbReference type="SAM" id="MobiDB-lite"/>
    </source>
</evidence>
<dbReference type="Pfam" id="PF00400">
    <property type="entry name" value="WD40"/>
    <property type="match status" value="3"/>
</dbReference>
<dbReference type="Gene3D" id="2.130.10.10">
    <property type="entry name" value="YVTN repeat-like/Quinoprotein amine dehydrogenase"/>
    <property type="match status" value="2"/>
</dbReference>
<name>A0AAD5VJS9_9AGAR</name>
<dbReference type="InterPro" id="IPR001680">
    <property type="entry name" value="WD40_rpt"/>
</dbReference>
<feature type="transmembrane region" description="Helical" evidence="5">
    <location>
        <begin position="391"/>
        <end position="415"/>
    </location>
</feature>
<evidence type="ECO:0000256" key="3">
    <source>
        <dbReference type="PROSITE-ProRule" id="PRU00221"/>
    </source>
</evidence>
<proteinExistence type="predicted"/>
<evidence type="ECO:0000256" key="2">
    <source>
        <dbReference type="ARBA" id="ARBA00022737"/>
    </source>
</evidence>
<dbReference type="PANTHER" id="PTHR22838">
    <property type="entry name" value="WD REPEAT PROTEIN 26-RELATED"/>
    <property type="match status" value="1"/>
</dbReference>
<keyword evidence="5" id="KW-0472">Membrane</keyword>
<feature type="compositionally biased region" description="Low complexity" evidence="4">
    <location>
        <begin position="1054"/>
        <end position="1064"/>
    </location>
</feature>
<evidence type="ECO:0000313" key="6">
    <source>
        <dbReference type="EMBL" id="KAJ3557991.1"/>
    </source>
</evidence>
<feature type="transmembrane region" description="Helical" evidence="5">
    <location>
        <begin position="319"/>
        <end position="338"/>
    </location>
</feature>
<feature type="repeat" description="WD" evidence="3">
    <location>
        <begin position="668"/>
        <end position="701"/>
    </location>
</feature>
<reference evidence="6" key="1">
    <citation type="submission" date="2022-07" db="EMBL/GenBank/DDBJ databases">
        <title>Genome Sequence of Leucocoprinus birnbaumii.</title>
        <authorList>
            <person name="Buettner E."/>
        </authorList>
    </citation>
    <scope>NUCLEOTIDE SEQUENCE</scope>
    <source>
        <strain evidence="6">VT141</strain>
    </source>
</reference>
<dbReference type="GO" id="GO:0034657">
    <property type="term" value="C:GID complex"/>
    <property type="evidence" value="ECO:0007669"/>
    <property type="project" value="TreeGrafter"/>
</dbReference>
<feature type="transmembrane region" description="Helical" evidence="5">
    <location>
        <begin position="365"/>
        <end position="385"/>
    </location>
</feature>
<feature type="repeat" description="WD" evidence="3">
    <location>
        <begin position="954"/>
        <end position="988"/>
    </location>
</feature>
<feature type="region of interest" description="Disordered" evidence="4">
    <location>
        <begin position="510"/>
        <end position="565"/>
    </location>
</feature>
<dbReference type="InterPro" id="IPR015943">
    <property type="entry name" value="WD40/YVTN_repeat-like_dom_sf"/>
</dbReference>
<dbReference type="SMART" id="SM00320">
    <property type="entry name" value="WD40"/>
    <property type="match status" value="5"/>
</dbReference>
<keyword evidence="1 3" id="KW-0853">WD repeat</keyword>
<evidence type="ECO:0000256" key="5">
    <source>
        <dbReference type="SAM" id="Phobius"/>
    </source>
</evidence>
<accession>A0AAD5VJS9</accession>
<keyword evidence="7" id="KW-1185">Reference proteome</keyword>
<dbReference type="PROSITE" id="PS50082">
    <property type="entry name" value="WD_REPEATS_2"/>
    <property type="match status" value="2"/>
</dbReference>
<feature type="region of interest" description="Disordered" evidence="4">
    <location>
        <begin position="1052"/>
        <end position="1077"/>
    </location>
</feature>
<comment type="caution">
    <text evidence="6">The sequence shown here is derived from an EMBL/GenBank/DDBJ whole genome shotgun (WGS) entry which is preliminary data.</text>
</comment>
<dbReference type="EMBL" id="JANIEX010001432">
    <property type="protein sequence ID" value="KAJ3557991.1"/>
    <property type="molecule type" value="Genomic_DNA"/>
</dbReference>
<feature type="region of interest" description="Disordered" evidence="4">
    <location>
        <begin position="600"/>
        <end position="630"/>
    </location>
</feature>
<dbReference type="InterPro" id="IPR036322">
    <property type="entry name" value="WD40_repeat_dom_sf"/>
</dbReference>
<evidence type="ECO:0008006" key="8">
    <source>
        <dbReference type="Google" id="ProtNLM"/>
    </source>
</evidence>
<feature type="region of interest" description="Disordered" evidence="4">
    <location>
        <begin position="1"/>
        <end position="30"/>
    </location>
</feature>
<feature type="compositionally biased region" description="Low complexity" evidence="4">
    <location>
        <begin position="512"/>
        <end position="524"/>
    </location>
</feature>
<keyword evidence="2" id="KW-0677">Repeat</keyword>
<dbReference type="Proteomes" id="UP001213000">
    <property type="component" value="Unassembled WGS sequence"/>
</dbReference>
<protein>
    <recommendedName>
        <fullName evidence="8">WD40 repeat-like protein</fullName>
    </recommendedName>
</protein>
<dbReference type="PANTHER" id="PTHR22838:SF0">
    <property type="entry name" value="WD REPEAT-CONTAINING PROTEIN 26"/>
    <property type="match status" value="1"/>
</dbReference>
<gene>
    <name evidence="6" type="ORF">NP233_g11600</name>
</gene>
<feature type="compositionally biased region" description="Low complexity" evidence="4">
    <location>
        <begin position="545"/>
        <end position="556"/>
    </location>
</feature>
<dbReference type="AlphaFoldDB" id="A0AAD5VJS9"/>